<keyword evidence="7 8" id="KW-0472">Membrane</keyword>
<dbReference type="GO" id="GO:0000293">
    <property type="term" value="F:ferric-chelate reductase activity"/>
    <property type="evidence" value="ECO:0007669"/>
    <property type="project" value="TreeGrafter"/>
</dbReference>
<reference evidence="11 12" key="1">
    <citation type="submission" date="2019-09" db="EMBL/GenBank/DDBJ databases">
        <authorList>
            <consortium name="DOE Joint Genome Institute"/>
            <person name="Mondo S.J."/>
            <person name="Navarro-Mendoza M.I."/>
            <person name="Perez-Arques C."/>
            <person name="Panchal S."/>
            <person name="Nicolas F.E."/>
            <person name="Ganguly P."/>
            <person name="Pangilinan J."/>
            <person name="Grigoriev I."/>
            <person name="Heitman J."/>
            <person name="Sanya K."/>
            <person name="Garre V."/>
        </authorList>
    </citation>
    <scope>NUCLEOTIDE SEQUENCE [LARGE SCALE GENOMIC DNA]</scope>
    <source>
        <strain evidence="11 12">MU402</strain>
    </source>
</reference>
<evidence type="ECO:0008006" key="13">
    <source>
        <dbReference type="Google" id="ProtNLM"/>
    </source>
</evidence>
<feature type="domain" description="Ferric oxidoreductase" evidence="9">
    <location>
        <begin position="73"/>
        <end position="187"/>
    </location>
</feature>
<dbReference type="Gene3D" id="3.40.50.80">
    <property type="entry name" value="Nucleotide-binding domain of ferredoxin-NADP reductase (FNR) module"/>
    <property type="match status" value="1"/>
</dbReference>
<comment type="subcellular location">
    <subcellularLocation>
        <location evidence="1">Membrane</location>
        <topology evidence="1">Multi-pass membrane protein</topology>
    </subcellularLocation>
</comment>
<evidence type="ECO:0000256" key="4">
    <source>
        <dbReference type="ARBA" id="ARBA00022989"/>
    </source>
</evidence>
<evidence type="ECO:0000256" key="1">
    <source>
        <dbReference type="ARBA" id="ARBA00004141"/>
    </source>
</evidence>
<evidence type="ECO:0000256" key="8">
    <source>
        <dbReference type="SAM" id="Phobius"/>
    </source>
</evidence>
<dbReference type="InterPro" id="IPR051410">
    <property type="entry name" value="Ferric/Cupric_Reductase"/>
</dbReference>
<dbReference type="PANTHER" id="PTHR32361:SF9">
    <property type="entry name" value="FERRIC REDUCTASE TRANSMEMBRANE COMPONENT 3-RELATED"/>
    <property type="match status" value="1"/>
</dbReference>
<evidence type="ECO:0000313" key="12">
    <source>
        <dbReference type="Proteomes" id="UP000469890"/>
    </source>
</evidence>
<dbReference type="PANTHER" id="PTHR32361">
    <property type="entry name" value="FERRIC/CUPRIC REDUCTASE TRANSMEMBRANE COMPONENT"/>
    <property type="match status" value="1"/>
</dbReference>
<dbReference type="AlphaFoldDB" id="A0A8H4B5U0"/>
<dbReference type="SUPFAM" id="SSF52343">
    <property type="entry name" value="Ferredoxin reductase-like, C-terminal NADP-linked domain"/>
    <property type="match status" value="1"/>
</dbReference>
<evidence type="ECO:0000259" key="9">
    <source>
        <dbReference type="Pfam" id="PF01794"/>
    </source>
</evidence>
<dbReference type="Pfam" id="PF08030">
    <property type="entry name" value="NAD_binding_6"/>
    <property type="match status" value="1"/>
</dbReference>
<feature type="domain" description="Ferric reductase NAD binding" evidence="10">
    <location>
        <begin position="290"/>
        <end position="421"/>
    </location>
</feature>
<keyword evidence="4 8" id="KW-1133">Transmembrane helix</keyword>
<feature type="transmembrane region" description="Helical" evidence="8">
    <location>
        <begin position="71"/>
        <end position="91"/>
    </location>
</feature>
<accession>A0A8H4B5U0</accession>
<organism evidence="11 12">
    <name type="scientific">Mucor circinelloides f. lusitanicus</name>
    <name type="common">Mucor racemosus var. lusitanicus</name>
    <dbReference type="NCBI Taxonomy" id="29924"/>
    <lineage>
        <taxon>Eukaryota</taxon>
        <taxon>Fungi</taxon>
        <taxon>Fungi incertae sedis</taxon>
        <taxon>Mucoromycota</taxon>
        <taxon>Mucoromycotina</taxon>
        <taxon>Mucoromycetes</taxon>
        <taxon>Mucorales</taxon>
        <taxon>Mucorineae</taxon>
        <taxon>Mucoraceae</taxon>
        <taxon>Mucor</taxon>
    </lineage>
</organism>
<dbReference type="Proteomes" id="UP000469890">
    <property type="component" value="Unassembled WGS sequence"/>
</dbReference>
<protein>
    <recommendedName>
        <fullName evidence="13">FAD-binding FR-type domain-containing protein</fullName>
    </recommendedName>
</protein>
<evidence type="ECO:0000256" key="7">
    <source>
        <dbReference type="ARBA" id="ARBA00023136"/>
    </source>
</evidence>
<dbReference type="InterPro" id="IPR013130">
    <property type="entry name" value="Fe3_Rdtase_TM_dom"/>
</dbReference>
<dbReference type="GO" id="GO:0005886">
    <property type="term" value="C:plasma membrane"/>
    <property type="evidence" value="ECO:0007669"/>
    <property type="project" value="TreeGrafter"/>
</dbReference>
<dbReference type="Pfam" id="PF01794">
    <property type="entry name" value="Ferric_reduct"/>
    <property type="match status" value="1"/>
</dbReference>
<dbReference type="GO" id="GO:0006879">
    <property type="term" value="P:intracellular iron ion homeostasis"/>
    <property type="evidence" value="ECO:0007669"/>
    <property type="project" value="TreeGrafter"/>
</dbReference>
<evidence type="ECO:0000313" key="11">
    <source>
        <dbReference type="EMBL" id="KAF1796088.1"/>
    </source>
</evidence>
<gene>
    <name evidence="11" type="ORF">FB192DRAFT_1337238</name>
</gene>
<feature type="transmembrane region" description="Helical" evidence="8">
    <location>
        <begin position="182"/>
        <end position="210"/>
    </location>
</feature>
<dbReference type="CDD" id="cd06186">
    <property type="entry name" value="NOX_Duox_like_FAD_NADP"/>
    <property type="match status" value="1"/>
</dbReference>
<dbReference type="GO" id="GO:0015677">
    <property type="term" value="P:copper ion import"/>
    <property type="evidence" value="ECO:0007669"/>
    <property type="project" value="TreeGrafter"/>
</dbReference>
<name>A0A8H4B5U0_MUCCL</name>
<keyword evidence="6" id="KW-0406">Ion transport</keyword>
<evidence type="ECO:0000256" key="3">
    <source>
        <dbReference type="ARBA" id="ARBA00022692"/>
    </source>
</evidence>
<keyword evidence="2" id="KW-0813">Transport</keyword>
<dbReference type="InterPro" id="IPR013121">
    <property type="entry name" value="Fe_red_NAD-bd_6"/>
</dbReference>
<feature type="transmembrane region" description="Helical" evidence="8">
    <location>
        <begin position="150"/>
        <end position="170"/>
    </location>
</feature>
<comment type="caution">
    <text evidence="11">The sequence shown here is derived from an EMBL/GenBank/DDBJ whole genome shotgun (WGS) entry which is preliminary data.</text>
</comment>
<evidence type="ECO:0000259" key="10">
    <source>
        <dbReference type="Pfam" id="PF08030"/>
    </source>
</evidence>
<evidence type="ECO:0000256" key="5">
    <source>
        <dbReference type="ARBA" id="ARBA00023002"/>
    </source>
</evidence>
<proteinExistence type="predicted"/>
<sequence>MSAWERWLRYEWQLFSCVTFSLIDVFKVGSLISINALLLFSTATSTVPESDPHHAGFEEPNLYRQSLSHRAAQLAVTNIAFSVLLSAKLSVIQRYFFEINETIRWHAWFGRIAFFQVLYHASYQIQTNYTNQDRSIVAALTSNVRHTTGALMLSALFLLLFGSHSLVRLISYRLFRITHLAALAVLICSGCFHHWSFYVFYVMVLVFWVMDQIDRSYRTDMLVAEALPGDIALARPVDRHYFTFYVKATGNRTKPLYDIAQSGSNMIKVRISKPLGRPYVTSAGAEYGDFDSVILVAEGMGITPWISVLQYIEQKQHAIKTKSVNLIWSIHSIDTFYAFEQELERFSDALQLDLSIKIYVTGLSDPEENYSIPNNLTYIKFKASGRPNYTALLQELDQQGNTTAVGVCAHESTLVKLNNLCLSHSWAIRKERFEL</sequence>
<keyword evidence="5" id="KW-0560">Oxidoreductase</keyword>
<evidence type="ECO:0000256" key="2">
    <source>
        <dbReference type="ARBA" id="ARBA00022448"/>
    </source>
</evidence>
<dbReference type="GO" id="GO:0006826">
    <property type="term" value="P:iron ion transport"/>
    <property type="evidence" value="ECO:0007669"/>
    <property type="project" value="TreeGrafter"/>
</dbReference>
<evidence type="ECO:0000256" key="6">
    <source>
        <dbReference type="ARBA" id="ARBA00023065"/>
    </source>
</evidence>
<dbReference type="EMBL" id="JAAECE010000014">
    <property type="protein sequence ID" value="KAF1796088.1"/>
    <property type="molecule type" value="Genomic_DNA"/>
</dbReference>
<keyword evidence="3 8" id="KW-0812">Transmembrane</keyword>
<dbReference type="InterPro" id="IPR039261">
    <property type="entry name" value="FNR_nucleotide-bd"/>
</dbReference>